<evidence type="ECO:0000256" key="6">
    <source>
        <dbReference type="PIRSR" id="PIRSR600821-50"/>
    </source>
</evidence>
<dbReference type="Pfam" id="PF01168">
    <property type="entry name" value="Ala_racemase_N"/>
    <property type="match status" value="1"/>
</dbReference>
<dbReference type="Gene3D" id="2.40.37.10">
    <property type="entry name" value="Lyase, Ornithine Decarboxylase, Chain A, domain 1"/>
    <property type="match status" value="1"/>
</dbReference>
<dbReference type="Pfam" id="PF00842">
    <property type="entry name" value="Ala_racemase_C"/>
    <property type="match status" value="1"/>
</dbReference>
<gene>
    <name evidence="9" type="ORF">RCZ15_07880</name>
    <name evidence="10" type="ORF">RCZ16_12950</name>
</gene>
<feature type="domain" description="Alanine racemase C-terminal" evidence="8">
    <location>
        <begin position="248"/>
        <end position="372"/>
    </location>
</feature>
<comment type="similarity">
    <text evidence="5">Belongs to the alanine racemase family.</text>
</comment>
<dbReference type="GO" id="GO:0008784">
    <property type="term" value="F:alanine racemase activity"/>
    <property type="evidence" value="ECO:0007669"/>
    <property type="project" value="UniProtKB-UniRule"/>
</dbReference>
<dbReference type="InterPro" id="IPR011079">
    <property type="entry name" value="Ala_racemase_C"/>
</dbReference>
<feature type="active site" description="Proton acceptor; specific for L-alanine" evidence="5">
    <location>
        <position position="269"/>
    </location>
</feature>
<dbReference type="EMBL" id="BQKA01000013">
    <property type="protein sequence ID" value="GJM49813.1"/>
    <property type="molecule type" value="Genomic_DNA"/>
</dbReference>
<dbReference type="AlphaFoldDB" id="A0AAV5AR70"/>
<evidence type="ECO:0000256" key="4">
    <source>
        <dbReference type="ARBA" id="ARBA00023235"/>
    </source>
</evidence>
<dbReference type="CDD" id="cd00430">
    <property type="entry name" value="PLPDE_III_AR"/>
    <property type="match status" value="1"/>
</dbReference>
<dbReference type="GO" id="GO:0030170">
    <property type="term" value="F:pyridoxal phosphate binding"/>
    <property type="evidence" value="ECO:0007669"/>
    <property type="project" value="UniProtKB-UniRule"/>
</dbReference>
<evidence type="ECO:0000256" key="3">
    <source>
        <dbReference type="ARBA" id="ARBA00022898"/>
    </source>
</evidence>
<feature type="active site" description="Proton acceptor; specific for D-alanine" evidence="5">
    <location>
        <position position="42"/>
    </location>
</feature>
<feature type="binding site" evidence="5 7">
    <location>
        <position position="141"/>
    </location>
    <ligand>
        <name>substrate</name>
    </ligand>
</feature>
<evidence type="ECO:0000256" key="7">
    <source>
        <dbReference type="PIRSR" id="PIRSR600821-52"/>
    </source>
</evidence>
<comment type="catalytic activity">
    <reaction evidence="1 5">
        <text>L-alanine = D-alanine</text>
        <dbReference type="Rhea" id="RHEA:20249"/>
        <dbReference type="ChEBI" id="CHEBI:57416"/>
        <dbReference type="ChEBI" id="CHEBI:57972"/>
        <dbReference type="EC" id="5.1.1.1"/>
    </reaction>
</comment>
<keyword evidence="4 5" id="KW-0413">Isomerase</keyword>
<evidence type="ECO:0000256" key="1">
    <source>
        <dbReference type="ARBA" id="ARBA00000316"/>
    </source>
</evidence>
<evidence type="ECO:0000256" key="5">
    <source>
        <dbReference type="HAMAP-Rule" id="MF_01201"/>
    </source>
</evidence>
<comment type="pathway">
    <text evidence="5">Amino-acid biosynthesis; D-alanine biosynthesis; D-alanine from L-alanine: step 1/1.</text>
</comment>
<dbReference type="EMBL" id="BQKB01000023">
    <property type="protein sequence ID" value="GJM52978.1"/>
    <property type="molecule type" value="Genomic_DNA"/>
</dbReference>
<dbReference type="RefSeq" id="WP_264846818.1">
    <property type="nucleotide sequence ID" value="NZ_BPMA01000031.1"/>
</dbReference>
<dbReference type="Proteomes" id="UP001208692">
    <property type="component" value="Unassembled WGS sequence"/>
</dbReference>
<dbReference type="SUPFAM" id="SSF51419">
    <property type="entry name" value="PLP-binding barrel"/>
    <property type="match status" value="1"/>
</dbReference>
<accession>A0AAV5AR70</accession>
<dbReference type="InterPro" id="IPR001608">
    <property type="entry name" value="Ala_racemase_N"/>
</dbReference>
<dbReference type="InterPro" id="IPR029066">
    <property type="entry name" value="PLP-binding_barrel"/>
</dbReference>
<name>A0AAV5AR70_9FLAO</name>
<dbReference type="GO" id="GO:0005829">
    <property type="term" value="C:cytosol"/>
    <property type="evidence" value="ECO:0007669"/>
    <property type="project" value="TreeGrafter"/>
</dbReference>
<reference evidence="9 12" key="1">
    <citation type="submission" date="2021-11" db="EMBL/GenBank/DDBJ databases">
        <title>Draft genome sequence of Capnocytophaga sp. strain KC07075 isolated from cat oral cavity.</title>
        <authorList>
            <person name="Suzuki M."/>
            <person name="Imaoka K."/>
            <person name="Kimura M."/>
            <person name="Morikawa S."/>
            <person name="Maeda K."/>
        </authorList>
    </citation>
    <scope>NUCLEOTIDE SEQUENCE</scope>
    <source>
        <strain evidence="9">KC07075</strain>
        <strain evidence="10 12">KC07079</strain>
    </source>
</reference>
<dbReference type="GO" id="GO:0030632">
    <property type="term" value="P:D-alanine biosynthetic process"/>
    <property type="evidence" value="ECO:0007669"/>
    <property type="project" value="UniProtKB-UniRule"/>
</dbReference>
<evidence type="ECO:0000256" key="2">
    <source>
        <dbReference type="ARBA" id="ARBA00001933"/>
    </source>
</evidence>
<organism evidence="9 11">
    <name type="scientific">Capnocytophaga catalasegens</name>
    <dbReference type="NCBI Taxonomy" id="1004260"/>
    <lineage>
        <taxon>Bacteria</taxon>
        <taxon>Pseudomonadati</taxon>
        <taxon>Bacteroidota</taxon>
        <taxon>Flavobacteriia</taxon>
        <taxon>Flavobacteriales</taxon>
        <taxon>Flavobacteriaceae</taxon>
        <taxon>Capnocytophaga</taxon>
    </lineage>
</organism>
<evidence type="ECO:0000313" key="9">
    <source>
        <dbReference type="EMBL" id="GJM49813.1"/>
    </source>
</evidence>
<evidence type="ECO:0000313" key="12">
    <source>
        <dbReference type="Proteomes" id="UP001208692"/>
    </source>
</evidence>
<protein>
    <recommendedName>
        <fullName evidence="5">Alanine racemase</fullName>
        <ecNumber evidence="5">5.1.1.1</ecNumber>
    </recommendedName>
</protein>
<dbReference type="EC" id="5.1.1.1" evidence="5"/>
<sequence length="373" mass="42602">MMHCTSEIGTTHLIIRLDNLEHNVRYLRSKLKENTLFMAVVKAFSYGNNHCEIASFLQKKNLADYFAVAYVNEGVELREAGITKPILVLHPQMADFEKITFNNLEPTLYSMRILQQFIKFAKNQRKKEYPVHIKCNTGMNRLGFSIDEIEQVCQVLAIEKCVKVKTAYAHLFASEDKSAQFFMEKQISNFIDFQEIIKKYFSHKILFHNCNTSGILNYPQAHFDMVRSGIGMYGFGNDPAYQPHFRPITILKSLISQIHEVPKGGYVGYNFGFQAEKPTRSATISVGHADGLNRIYGKGVGFVYINGKKAPILGNVCMDMLMVDVTEIDCEEGDEVIIFDEKHTSEILAETAQTISYELITSLSRRIKRIYVE</sequence>
<dbReference type="PANTHER" id="PTHR30511:SF0">
    <property type="entry name" value="ALANINE RACEMASE, CATABOLIC-RELATED"/>
    <property type="match status" value="1"/>
</dbReference>
<comment type="caution">
    <text evidence="9">The sequence shown here is derived from an EMBL/GenBank/DDBJ whole genome shotgun (WGS) entry which is preliminary data.</text>
</comment>
<dbReference type="SUPFAM" id="SSF50621">
    <property type="entry name" value="Alanine racemase C-terminal domain-like"/>
    <property type="match status" value="1"/>
</dbReference>
<dbReference type="SMART" id="SM01005">
    <property type="entry name" value="Ala_racemase_C"/>
    <property type="match status" value="1"/>
</dbReference>
<dbReference type="Proteomes" id="UP001207736">
    <property type="component" value="Unassembled WGS sequence"/>
</dbReference>
<evidence type="ECO:0000313" key="11">
    <source>
        <dbReference type="Proteomes" id="UP001207736"/>
    </source>
</evidence>
<comment type="function">
    <text evidence="5">Catalyzes the interconversion of L-alanine and D-alanine. May also act on other amino acids.</text>
</comment>
<proteinExistence type="inferred from homology"/>
<keyword evidence="12" id="KW-1185">Reference proteome</keyword>
<comment type="cofactor">
    <cofactor evidence="2 5 6">
        <name>pyridoxal 5'-phosphate</name>
        <dbReference type="ChEBI" id="CHEBI:597326"/>
    </cofactor>
</comment>
<dbReference type="NCBIfam" id="TIGR00492">
    <property type="entry name" value="alr"/>
    <property type="match status" value="1"/>
</dbReference>
<feature type="modified residue" description="N6-(pyridoxal phosphate)lysine" evidence="5 6">
    <location>
        <position position="42"/>
    </location>
</feature>
<dbReference type="PANTHER" id="PTHR30511">
    <property type="entry name" value="ALANINE RACEMASE"/>
    <property type="match status" value="1"/>
</dbReference>
<dbReference type="Gene3D" id="3.20.20.10">
    <property type="entry name" value="Alanine racemase"/>
    <property type="match status" value="1"/>
</dbReference>
<dbReference type="FunFam" id="3.20.20.10:FF:000002">
    <property type="entry name" value="Alanine racemase"/>
    <property type="match status" value="1"/>
</dbReference>
<evidence type="ECO:0000313" key="10">
    <source>
        <dbReference type="EMBL" id="GJM52978.1"/>
    </source>
</evidence>
<feature type="binding site" evidence="5 7">
    <location>
        <position position="318"/>
    </location>
    <ligand>
        <name>substrate</name>
    </ligand>
</feature>
<dbReference type="InterPro" id="IPR009006">
    <property type="entry name" value="Ala_racemase/Decarboxylase_C"/>
</dbReference>
<dbReference type="HAMAP" id="MF_01201">
    <property type="entry name" value="Ala_racemase"/>
    <property type="match status" value="1"/>
</dbReference>
<keyword evidence="3 5" id="KW-0663">Pyridoxal phosphate</keyword>
<evidence type="ECO:0000259" key="8">
    <source>
        <dbReference type="SMART" id="SM01005"/>
    </source>
</evidence>
<dbReference type="PRINTS" id="PR00992">
    <property type="entry name" value="ALARACEMASE"/>
</dbReference>
<dbReference type="InterPro" id="IPR000821">
    <property type="entry name" value="Ala_racemase"/>
</dbReference>